<dbReference type="FunFam" id="3.30.70.920:FF:000008">
    <property type="entry name" value="Transcriptional regulator, AsnC family"/>
    <property type="match status" value="1"/>
</dbReference>
<dbReference type="Proteomes" id="UP000185766">
    <property type="component" value="Unassembled WGS sequence"/>
</dbReference>
<dbReference type="PROSITE" id="PS50956">
    <property type="entry name" value="HTH_ASNC_2"/>
    <property type="match status" value="1"/>
</dbReference>
<organism evidence="5 6">
    <name type="scientific">Atopomonas hussainii</name>
    <dbReference type="NCBI Taxonomy" id="1429083"/>
    <lineage>
        <taxon>Bacteria</taxon>
        <taxon>Pseudomonadati</taxon>
        <taxon>Pseudomonadota</taxon>
        <taxon>Gammaproteobacteria</taxon>
        <taxon>Pseudomonadales</taxon>
        <taxon>Pseudomonadaceae</taxon>
        <taxon>Atopomonas</taxon>
    </lineage>
</organism>
<keyword evidence="1" id="KW-0805">Transcription regulation</keyword>
<dbReference type="InterPro" id="IPR019887">
    <property type="entry name" value="Tscrpt_reg_AsnC/Lrp_C"/>
</dbReference>
<dbReference type="CDD" id="cd00090">
    <property type="entry name" value="HTH_ARSR"/>
    <property type="match status" value="1"/>
</dbReference>
<dbReference type="GO" id="GO:0006355">
    <property type="term" value="P:regulation of DNA-templated transcription"/>
    <property type="evidence" value="ECO:0007669"/>
    <property type="project" value="UniProtKB-ARBA"/>
</dbReference>
<gene>
    <name evidence="5" type="ORF">SAMN05216214_107133</name>
</gene>
<dbReference type="Gene3D" id="1.10.10.10">
    <property type="entry name" value="Winged helix-like DNA-binding domain superfamily/Winged helix DNA-binding domain"/>
    <property type="match status" value="1"/>
</dbReference>
<dbReference type="OrthoDB" id="166264at2"/>
<dbReference type="GO" id="GO:0043565">
    <property type="term" value="F:sequence-specific DNA binding"/>
    <property type="evidence" value="ECO:0007669"/>
    <property type="project" value="InterPro"/>
</dbReference>
<dbReference type="PANTHER" id="PTHR30154:SF34">
    <property type="entry name" value="TRANSCRIPTIONAL REGULATOR AZLB"/>
    <property type="match status" value="1"/>
</dbReference>
<dbReference type="PRINTS" id="PR00033">
    <property type="entry name" value="HTHASNC"/>
</dbReference>
<protein>
    <submittedName>
        <fullName evidence="5">Lrp/AsnC family transcriptional regulator, leucine-responsive regulatory protein</fullName>
    </submittedName>
</protein>
<dbReference type="InterPro" id="IPR019888">
    <property type="entry name" value="Tscrpt_reg_AsnC-like"/>
</dbReference>
<dbReference type="GO" id="GO:0005829">
    <property type="term" value="C:cytosol"/>
    <property type="evidence" value="ECO:0007669"/>
    <property type="project" value="TreeGrafter"/>
</dbReference>
<dbReference type="SMART" id="SM00344">
    <property type="entry name" value="HTH_ASNC"/>
    <property type="match status" value="1"/>
</dbReference>
<dbReference type="Pfam" id="PF01037">
    <property type="entry name" value="AsnC_trans_reg"/>
    <property type="match status" value="1"/>
</dbReference>
<proteinExistence type="predicted"/>
<dbReference type="SUPFAM" id="SSF46785">
    <property type="entry name" value="Winged helix' DNA-binding domain"/>
    <property type="match status" value="1"/>
</dbReference>
<evidence type="ECO:0000256" key="2">
    <source>
        <dbReference type="ARBA" id="ARBA00023125"/>
    </source>
</evidence>
<dbReference type="InterPro" id="IPR036388">
    <property type="entry name" value="WH-like_DNA-bd_sf"/>
</dbReference>
<keyword evidence="6" id="KW-1185">Reference proteome</keyword>
<keyword evidence="3" id="KW-0804">Transcription</keyword>
<keyword evidence="2" id="KW-0238">DNA-binding</keyword>
<dbReference type="InterPro" id="IPR019885">
    <property type="entry name" value="Tscrpt_reg_HTH_AsnC-type_CS"/>
</dbReference>
<dbReference type="InterPro" id="IPR000485">
    <property type="entry name" value="AsnC-type_HTH_dom"/>
</dbReference>
<dbReference type="GO" id="GO:0043200">
    <property type="term" value="P:response to amino acid"/>
    <property type="evidence" value="ECO:0007669"/>
    <property type="project" value="TreeGrafter"/>
</dbReference>
<name>A0A1H7LUX7_9GAMM</name>
<evidence type="ECO:0000256" key="1">
    <source>
        <dbReference type="ARBA" id="ARBA00023015"/>
    </source>
</evidence>
<dbReference type="InterPro" id="IPR011008">
    <property type="entry name" value="Dimeric_a/b-barrel"/>
</dbReference>
<evidence type="ECO:0000256" key="3">
    <source>
        <dbReference type="ARBA" id="ARBA00023163"/>
    </source>
</evidence>
<dbReference type="Pfam" id="PF13412">
    <property type="entry name" value="HTH_24"/>
    <property type="match status" value="1"/>
</dbReference>
<dbReference type="PANTHER" id="PTHR30154">
    <property type="entry name" value="LEUCINE-RESPONSIVE REGULATORY PROTEIN"/>
    <property type="match status" value="1"/>
</dbReference>
<reference evidence="5 6" key="1">
    <citation type="submission" date="2016-10" db="EMBL/GenBank/DDBJ databases">
        <authorList>
            <person name="de Groot N.N."/>
        </authorList>
    </citation>
    <scope>NUCLEOTIDE SEQUENCE [LARGE SCALE GENOMIC DNA]</scope>
    <source>
        <strain evidence="5 6">JCM 19513</strain>
    </source>
</reference>
<evidence type="ECO:0000259" key="4">
    <source>
        <dbReference type="PROSITE" id="PS50956"/>
    </source>
</evidence>
<feature type="domain" description="HTH asnC-type" evidence="4">
    <location>
        <begin position="11"/>
        <end position="72"/>
    </location>
</feature>
<sequence length="166" mass="19049">MHNTQVNSLQLDRYDLQILRELQRDAGLSNQDLAERIGLSASPCLRRVRQLEEQGLIRRRVAILDQRKLGLTLSAYVMVSMDKHTPDRFSHFEDALAKCPEVLECCLITGMEADYLIKVVATDMDHYQQFLLGTLTRIEGVSSVRSSFILRPVLESTQLPLEHLRR</sequence>
<dbReference type="SUPFAM" id="SSF54909">
    <property type="entry name" value="Dimeric alpha+beta barrel"/>
    <property type="match status" value="1"/>
</dbReference>
<dbReference type="Gene3D" id="3.30.70.920">
    <property type="match status" value="1"/>
</dbReference>
<dbReference type="PROSITE" id="PS00519">
    <property type="entry name" value="HTH_ASNC_1"/>
    <property type="match status" value="1"/>
</dbReference>
<evidence type="ECO:0000313" key="6">
    <source>
        <dbReference type="Proteomes" id="UP000185766"/>
    </source>
</evidence>
<evidence type="ECO:0000313" key="5">
    <source>
        <dbReference type="EMBL" id="SEL02754.1"/>
    </source>
</evidence>
<accession>A0A1H7LUX7</accession>
<dbReference type="InterPro" id="IPR036390">
    <property type="entry name" value="WH_DNA-bd_sf"/>
</dbReference>
<dbReference type="RefSeq" id="WP_071870776.1">
    <property type="nucleotide sequence ID" value="NZ_FOAS01000007.1"/>
</dbReference>
<dbReference type="STRING" id="1429083.GCA_001885685_01526"/>
<dbReference type="AlphaFoldDB" id="A0A1H7LUX7"/>
<dbReference type="InterPro" id="IPR011991">
    <property type="entry name" value="ArsR-like_HTH"/>
</dbReference>
<dbReference type="EMBL" id="FOAS01000007">
    <property type="protein sequence ID" value="SEL02754.1"/>
    <property type="molecule type" value="Genomic_DNA"/>
</dbReference>